<keyword evidence="1" id="KW-0805">Transcription regulation</keyword>
<keyword evidence="6" id="KW-1185">Reference proteome</keyword>
<comment type="caution">
    <text evidence="5">The sequence shown here is derived from an EMBL/GenBank/DDBJ whole genome shotgun (WGS) entry which is preliminary data.</text>
</comment>
<sequence>MEWQFRNDAPIYTQLISQITQGIVSGSFPAGERLPSVRDLATEAKVNPNTMQRALTELERDGLVYSQRTAGRFVTEDKKMIETAKRALAEGHIQRFLEAMDRLGYGREEIVSLVRDSAKEERGHVDLSV</sequence>
<accession>A0ABS6F6I1</accession>
<dbReference type="SMART" id="SM00345">
    <property type="entry name" value="HTH_GNTR"/>
    <property type="match status" value="1"/>
</dbReference>
<dbReference type="PANTHER" id="PTHR38445">
    <property type="entry name" value="HTH-TYPE TRANSCRIPTIONAL REPRESSOR YTRA"/>
    <property type="match status" value="1"/>
</dbReference>
<keyword evidence="3" id="KW-0804">Transcription</keyword>
<dbReference type="CDD" id="cd07377">
    <property type="entry name" value="WHTH_GntR"/>
    <property type="match status" value="1"/>
</dbReference>
<proteinExistence type="predicted"/>
<dbReference type="Proteomes" id="UP000787672">
    <property type="component" value="Unassembled WGS sequence"/>
</dbReference>
<dbReference type="EMBL" id="JAHLQN010000001">
    <property type="protein sequence ID" value="MBU5625866.1"/>
    <property type="molecule type" value="Genomic_DNA"/>
</dbReference>
<gene>
    <name evidence="5" type="ORF">KQI82_02805</name>
</gene>
<name>A0ABS6F6I1_9FIRM</name>
<dbReference type="RefSeq" id="WP_216558448.1">
    <property type="nucleotide sequence ID" value="NZ_JAHLQN010000001.1"/>
</dbReference>
<reference evidence="5 6" key="1">
    <citation type="submission" date="2021-06" db="EMBL/GenBank/DDBJ databases">
        <authorList>
            <person name="Sun Q."/>
            <person name="Li D."/>
        </authorList>
    </citation>
    <scope>NUCLEOTIDE SEQUENCE [LARGE SCALE GENOMIC DNA]</scope>
    <source>
        <strain evidence="5 6">MSJ-2</strain>
    </source>
</reference>
<keyword evidence="2" id="KW-0238">DNA-binding</keyword>
<evidence type="ECO:0000259" key="4">
    <source>
        <dbReference type="PROSITE" id="PS50949"/>
    </source>
</evidence>
<feature type="domain" description="HTH gntR-type" evidence="4">
    <location>
        <begin position="9"/>
        <end position="77"/>
    </location>
</feature>
<evidence type="ECO:0000256" key="1">
    <source>
        <dbReference type="ARBA" id="ARBA00023015"/>
    </source>
</evidence>
<evidence type="ECO:0000256" key="2">
    <source>
        <dbReference type="ARBA" id="ARBA00023125"/>
    </source>
</evidence>
<dbReference type="InterPro" id="IPR000524">
    <property type="entry name" value="Tscrpt_reg_HTH_GntR"/>
</dbReference>
<dbReference type="Pfam" id="PF00392">
    <property type="entry name" value="GntR"/>
    <property type="match status" value="1"/>
</dbReference>
<dbReference type="PROSITE" id="PS50949">
    <property type="entry name" value="HTH_GNTR"/>
    <property type="match status" value="1"/>
</dbReference>
<evidence type="ECO:0000256" key="3">
    <source>
        <dbReference type="ARBA" id="ARBA00023163"/>
    </source>
</evidence>
<organism evidence="5 6">
    <name type="scientific">Dysosmobacter acutus</name>
    <dbReference type="NCBI Taxonomy" id="2841504"/>
    <lineage>
        <taxon>Bacteria</taxon>
        <taxon>Bacillati</taxon>
        <taxon>Bacillota</taxon>
        <taxon>Clostridia</taxon>
        <taxon>Eubacteriales</taxon>
        <taxon>Oscillospiraceae</taxon>
        <taxon>Dysosmobacter</taxon>
    </lineage>
</organism>
<evidence type="ECO:0000313" key="5">
    <source>
        <dbReference type="EMBL" id="MBU5625866.1"/>
    </source>
</evidence>
<evidence type="ECO:0000313" key="6">
    <source>
        <dbReference type="Proteomes" id="UP000787672"/>
    </source>
</evidence>
<protein>
    <submittedName>
        <fullName evidence="5">GntR family transcriptional regulator</fullName>
    </submittedName>
</protein>
<dbReference type="PANTHER" id="PTHR38445:SF6">
    <property type="entry name" value="GNTR-FAMILY TRANSCRIPTIONAL REGULATOR"/>
    <property type="match status" value="1"/>
</dbReference>